<organism evidence="2 3">
    <name type="scientific">Prunus yedoensis var. nudiflora</name>
    <dbReference type="NCBI Taxonomy" id="2094558"/>
    <lineage>
        <taxon>Eukaryota</taxon>
        <taxon>Viridiplantae</taxon>
        <taxon>Streptophyta</taxon>
        <taxon>Embryophyta</taxon>
        <taxon>Tracheophyta</taxon>
        <taxon>Spermatophyta</taxon>
        <taxon>Magnoliopsida</taxon>
        <taxon>eudicotyledons</taxon>
        <taxon>Gunneridae</taxon>
        <taxon>Pentapetalae</taxon>
        <taxon>rosids</taxon>
        <taxon>fabids</taxon>
        <taxon>Rosales</taxon>
        <taxon>Rosaceae</taxon>
        <taxon>Amygdaloideae</taxon>
        <taxon>Amygdaleae</taxon>
        <taxon>Prunus</taxon>
    </lineage>
</organism>
<keyword evidence="3" id="KW-1185">Reference proteome</keyword>
<evidence type="ECO:0000256" key="1">
    <source>
        <dbReference type="SAM" id="Phobius"/>
    </source>
</evidence>
<keyword evidence="1" id="KW-0472">Membrane</keyword>
<sequence length="105" mass="12203">MRPLWHTICCNNPLCSSWNAIRSCIKKIHLGYWRAIRHYGNDDVSTLWEPAGRYMTALTVWWAALIAGVWLGLGFACSIFHGFLSLLSPRPQNGFRWACNISYWW</sequence>
<proteinExistence type="predicted"/>
<gene>
    <name evidence="2" type="ORF">Pyn_17725</name>
</gene>
<accession>A0A314UFW4</accession>
<protein>
    <submittedName>
        <fullName evidence="2">Uncharacterized protein</fullName>
    </submittedName>
</protein>
<dbReference type="Proteomes" id="UP000250321">
    <property type="component" value="Unassembled WGS sequence"/>
</dbReference>
<evidence type="ECO:0000313" key="2">
    <source>
        <dbReference type="EMBL" id="PQM35636.1"/>
    </source>
</evidence>
<comment type="caution">
    <text evidence="2">The sequence shown here is derived from an EMBL/GenBank/DDBJ whole genome shotgun (WGS) entry which is preliminary data.</text>
</comment>
<keyword evidence="1" id="KW-1133">Transmembrane helix</keyword>
<dbReference type="EMBL" id="PJQY01003654">
    <property type="protein sequence ID" value="PQM35636.1"/>
    <property type="molecule type" value="Genomic_DNA"/>
</dbReference>
<dbReference type="AlphaFoldDB" id="A0A314UFW4"/>
<reference evidence="2 3" key="1">
    <citation type="submission" date="2018-02" db="EMBL/GenBank/DDBJ databases">
        <title>Draft genome of wild Prunus yedoensis var. nudiflora.</title>
        <authorList>
            <person name="Baek S."/>
            <person name="Kim J.-H."/>
            <person name="Choi K."/>
            <person name="Kim G.-B."/>
            <person name="Cho A."/>
            <person name="Jang H."/>
            <person name="Shin C.-H."/>
            <person name="Yu H.-J."/>
            <person name="Mun J.-H."/>
        </authorList>
    </citation>
    <scope>NUCLEOTIDE SEQUENCE [LARGE SCALE GENOMIC DNA]</scope>
    <source>
        <strain evidence="3">cv. Jeju island</strain>
        <tissue evidence="2">Leaf</tissue>
    </source>
</reference>
<name>A0A314UFW4_PRUYE</name>
<feature type="transmembrane region" description="Helical" evidence="1">
    <location>
        <begin position="60"/>
        <end position="87"/>
    </location>
</feature>
<evidence type="ECO:0000313" key="3">
    <source>
        <dbReference type="Proteomes" id="UP000250321"/>
    </source>
</evidence>
<keyword evidence="1" id="KW-0812">Transmembrane</keyword>